<dbReference type="SUPFAM" id="SSF54001">
    <property type="entry name" value="Cysteine proteinases"/>
    <property type="match status" value="1"/>
</dbReference>
<dbReference type="eggNOG" id="ENOG5033WME">
    <property type="taxonomic scope" value="Bacteria"/>
</dbReference>
<evidence type="ECO:0000313" key="1">
    <source>
        <dbReference type="EMBL" id="EIA08332.1"/>
    </source>
</evidence>
<evidence type="ECO:0000313" key="2">
    <source>
        <dbReference type="Proteomes" id="UP000005566"/>
    </source>
</evidence>
<dbReference type="EMBL" id="AHKF01000018">
    <property type="protein sequence ID" value="EIA08332.1"/>
    <property type="molecule type" value="Genomic_DNA"/>
</dbReference>
<organism evidence="1 2">
    <name type="scientific">Flavobacterium frigoris (strain PS1)</name>
    <dbReference type="NCBI Taxonomy" id="1086011"/>
    <lineage>
        <taxon>Bacteria</taxon>
        <taxon>Pseudomonadati</taxon>
        <taxon>Bacteroidota</taxon>
        <taxon>Flavobacteriia</taxon>
        <taxon>Flavobacteriales</taxon>
        <taxon>Flavobacteriaceae</taxon>
        <taxon>Flavobacterium</taxon>
    </lineage>
</organism>
<keyword evidence="2" id="KW-1185">Reference proteome</keyword>
<gene>
    <name evidence="1" type="ORF">HJ01_02054</name>
</gene>
<dbReference type="PATRIC" id="fig|1086011.3.peg.2006"/>
<accession>H7FTC8</accession>
<protein>
    <recommendedName>
        <fullName evidence="3">Transglutaminase-like superfamily protein</fullName>
    </recommendedName>
</protein>
<dbReference type="InterPro" id="IPR038765">
    <property type="entry name" value="Papain-like_cys_pep_sf"/>
</dbReference>
<dbReference type="AlphaFoldDB" id="H7FTC8"/>
<dbReference type="Proteomes" id="UP000005566">
    <property type="component" value="Unassembled WGS sequence"/>
</dbReference>
<proteinExistence type="predicted"/>
<evidence type="ECO:0008006" key="3">
    <source>
        <dbReference type="Google" id="ProtNLM"/>
    </source>
</evidence>
<dbReference type="Gene3D" id="3.10.620.30">
    <property type="match status" value="1"/>
</dbReference>
<sequence length="269" mass="30823">MVSKKSTFAEMEDFCYNSINSKNEIPSIYYEINQSIFTDGNEVLTDLKKAIKIAKWLRNNIKGGPGLGNSSAIALQKMINGEGGVCSDFAQVYNNFCVINDLKVKEWGLKIITDNPQTLGGHSFNAIYSKELQKWIIIDVAKCICFYHSNPRLPLSVSDLTALKKQNKEIKYFEFNKEIPADPKRIRELYLAMNSFPFLITNYRNKTCDYFLTKLHFLPVSIIHGILFLSGKSYSFEFPTHDANNNIERPVIIFKPRRNPTKILEEIAK</sequence>
<reference evidence="1 2" key="1">
    <citation type="journal article" date="2014" name="Acta Crystallogr. D">
        <title>Structure-based characterization and antifreeze properties of a hyperactive ice-binding protein from the Antarctic bacterium Flavobacterium frigoris PS1.</title>
        <authorList>
            <person name="Do H."/>
            <person name="Kim S.J."/>
            <person name="Kim H.J."/>
            <person name="Lee J.H."/>
        </authorList>
    </citation>
    <scope>NUCLEOTIDE SEQUENCE [LARGE SCALE GENOMIC DNA]</scope>
    <source>
        <strain evidence="1 2">PS1</strain>
    </source>
</reference>
<comment type="caution">
    <text evidence="1">The sequence shown here is derived from an EMBL/GenBank/DDBJ whole genome shotgun (WGS) entry which is preliminary data.</text>
</comment>
<name>H7FTC8_FLAFP</name>